<feature type="compositionally biased region" description="Acidic residues" evidence="1">
    <location>
        <begin position="12"/>
        <end position="41"/>
    </location>
</feature>
<name>A0ABR2LSH8_9ASPA</name>
<comment type="caution">
    <text evidence="2">The sequence shown here is derived from an EMBL/GenBank/DDBJ whole genome shotgun (WGS) entry which is preliminary data.</text>
</comment>
<accession>A0ABR2LSH8</accession>
<sequence length="180" mass="20441">MKLLRIKKILADDDEEGDDGDDNDGNNNDDDDGDDDDEDDEIRTKSYDVRLNEDTVIRRLKEDTVIRKIVGSTVFDEPKFENACHHGLVDPTVNLKQAMDDINGMFGKPLNFVRTRKSKKEDKGFGRKPNVSNQAFFILADEDSEKDGKAQGEGDFFEPTIFTKEAMNEINDLFGKPLDF</sequence>
<gene>
    <name evidence="2" type="ORF">KSP40_PGU022821</name>
</gene>
<dbReference type="Proteomes" id="UP001412067">
    <property type="component" value="Unassembled WGS sequence"/>
</dbReference>
<reference evidence="2 3" key="1">
    <citation type="journal article" date="2022" name="Nat. Plants">
        <title>Genomes of leafy and leafless Platanthera orchids illuminate the evolution of mycoheterotrophy.</title>
        <authorList>
            <person name="Li M.H."/>
            <person name="Liu K.W."/>
            <person name="Li Z."/>
            <person name="Lu H.C."/>
            <person name="Ye Q.L."/>
            <person name="Zhang D."/>
            <person name="Wang J.Y."/>
            <person name="Li Y.F."/>
            <person name="Zhong Z.M."/>
            <person name="Liu X."/>
            <person name="Yu X."/>
            <person name="Liu D.K."/>
            <person name="Tu X.D."/>
            <person name="Liu B."/>
            <person name="Hao Y."/>
            <person name="Liao X.Y."/>
            <person name="Jiang Y.T."/>
            <person name="Sun W.H."/>
            <person name="Chen J."/>
            <person name="Chen Y.Q."/>
            <person name="Ai Y."/>
            <person name="Zhai J.W."/>
            <person name="Wu S.S."/>
            <person name="Zhou Z."/>
            <person name="Hsiao Y.Y."/>
            <person name="Wu W.L."/>
            <person name="Chen Y.Y."/>
            <person name="Lin Y.F."/>
            <person name="Hsu J.L."/>
            <person name="Li C.Y."/>
            <person name="Wang Z.W."/>
            <person name="Zhao X."/>
            <person name="Zhong W.Y."/>
            <person name="Ma X.K."/>
            <person name="Ma L."/>
            <person name="Huang J."/>
            <person name="Chen G.Z."/>
            <person name="Huang M.Z."/>
            <person name="Huang L."/>
            <person name="Peng D.H."/>
            <person name="Luo Y.B."/>
            <person name="Zou S.Q."/>
            <person name="Chen S.P."/>
            <person name="Lan S."/>
            <person name="Tsai W.C."/>
            <person name="Van de Peer Y."/>
            <person name="Liu Z.J."/>
        </authorList>
    </citation>
    <scope>NUCLEOTIDE SEQUENCE [LARGE SCALE GENOMIC DNA]</scope>
    <source>
        <strain evidence="2">Lor288</strain>
    </source>
</reference>
<organism evidence="2 3">
    <name type="scientific">Platanthera guangdongensis</name>
    <dbReference type="NCBI Taxonomy" id="2320717"/>
    <lineage>
        <taxon>Eukaryota</taxon>
        <taxon>Viridiplantae</taxon>
        <taxon>Streptophyta</taxon>
        <taxon>Embryophyta</taxon>
        <taxon>Tracheophyta</taxon>
        <taxon>Spermatophyta</taxon>
        <taxon>Magnoliopsida</taxon>
        <taxon>Liliopsida</taxon>
        <taxon>Asparagales</taxon>
        <taxon>Orchidaceae</taxon>
        <taxon>Orchidoideae</taxon>
        <taxon>Orchideae</taxon>
        <taxon>Orchidinae</taxon>
        <taxon>Platanthera</taxon>
    </lineage>
</organism>
<evidence type="ECO:0000313" key="2">
    <source>
        <dbReference type="EMBL" id="KAK8949851.1"/>
    </source>
</evidence>
<evidence type="ECO:0000256" key="1">
    <source>
        <dbReference type="SAM" id="MobiDB-lite"/>
    </source>
</evidence>
<dbReference type="EMBL" id="JBBWWR010000015">
    <property type="protein sequence ID" value="KAK8949851.1"/>
    <property type="molecule type" value="Genomic_DNA"/>
</dbReference>
<feature type="region of interest" description="Disordered" evidence="1">
    <location>
        <begin position="9"/>
        <end position="45"/>
    </location>
</feature>
<evidence type="ECO:0000313" key="3">
    <source>
        <dbReference type="Proteomes" id="UP001412067"/>
    </source>
</evidence>
<keyword evidence="3" id="KW-1185">Reference proteome</keyword>
<proteinExistence type="predicted"/>
<protein>
    <submittedName>
        <fullName evidence="2">Uncharacterized protein</fullName>
    </submittedName>
</protein>